<feature type="transmembrane region" description="Helical" evidence="8">
    <location>
        <begin position="375"/>
        <end position="396"/>
    </location>
</feature>
<reference evidence="10 11" key="1">
    <citation type="submission" date="2019-06" db="EMBL/GenBank/DDBJ databases">
        <title>Sequencing the genomes of 1000 actinobacteria strains.</title>
        <authorList>
            <person name="Klenk H.-P."/>
        </authorList>
    </citation>
    <scope>NUCLEOTIDE SEQUENCE [LARGE SCALE GENOMIC DNA]</scope>
    <source>
        <strain evidence="10 11">DSM 45301</strain>
    </source>
</reference>
<dbReference type="SUPFAM" id="SSF103473">
    <property type="entry name" value="MFS general substrate transporter"/>
    <property type="match status" value="1"/>
</dbReference>
<feature type="compositionally biased region" description="Basic residues" evidence="7">
    <location>
        <begin position="437"/>
        <end position="454"/>
    </location>
</feature>
<keyword evidence="3" id="KW-1003">Cell membrane</keyword>
<dbReference type="GO" id="GO:0022857">
    <property type="term" value="F:transmembrane transporter activity"/>
    <property type="evidence" value="ECO:0007669"/>
    <property type="project" value="InterPro"/>
</dbReference>
<keyword evidence="11" id="KW-1185">Reference proteome</keyword>
<feature type="transmembrane region" description="Helical" evidence="8">
    <location>
        <begin position="89"/>
        <end position="107"/>
    </location>
</feature>
<feature type="domain" description="Major facilitator superfamily (MFS) profile" evidence="9">
    <location>
        <begin position="17"/>
        <end position="440"/>
    </location>
</feature>
<evidence type="ECO:0000256" key="4">
    <source>
        <dbReference type="ARBA" id="ARBA00022692"/>
    </source>
</evidence>
<dbReference type="Proteomes" id="UP000315677">
    <property type="component" value="Unassembled WGS sequence"/>
</dbReference>
<dbReference type="Pfam" id="PF07690">
    <property type="entry name" value="MFS_1"/>
    <property type="match status" value="1"/>
</dbReference>
<proteinExistence type="predicted"/>
<sequence>MTTSTPAAPTRRQMITAGGASVVGFGFDLFDLFILLYVASTVGPLFFPSSSPTLTLAATFASFGVSLVMRPLGGGVFGRYADRHGRRRTLIVTVGGVGVATSVMGLLPTYADIGVLAPIVFILLRLVQGLLVGGVVASTHTLGTETVSPRWRGMVSGLVAGGGAAIGAVIASLVFLAVSAAFPGEQFAVWGWRVMFLSGLAASLLSLLLFRVVEESPVWKAAKQEPQAAPARAADLFAPERRRTLLTSLALVVGGGAQYYLTSGYLPTFYASINEVPPGPRGLLLVWTSLAILPAALLAGHLSEKYGRRPICLVAGAVNIVALPLLALAMAGYGPTDTGALLGYGLLLTVLANASYAVVPIYLNERFPTRLRATATALVWNGGFAIGGLMTTFVSLASPTWPTSPAGSRSSWPPASRCSWSARCSRRRPAVAWTATGRRRRSRRPPLRPLHRPLPRPLPRPLRRRPETWEPTAGPSSSPARRAGSAAATCTPSPRPARTSSPRTSPRPPGPGRRWRRRRARHRRGVRCSSPATSPPTTTGRRSSRPRAPSSAAWMSW</sequence>
<feature type="transmembrane region" description="Helical" evidence="8">
    <location>
        <begin position="45"/>
        <end position="68"/>
    </location>
</feature>
<feature type="transmembrane region" description="Helical" evidence="8">
    <location>
        <begin position="281"/>
        <end position="299"/>
    </location>
</feature>
<comment type="subcellular location">
    <subcellularLocation>
        <location evidence="1">Cell membrane</location>
        <topology evidence="1">Multi-pass membrane protein</topology>
    </subcellularLocation>
</comment>
<dbReference type="InterPro" id="IPR036259">
    <property type="entry name" value="MFS_trans_sf"/>
</dbReference>
<dbReference type="Gene3D" id="1.20.1250.20">
    <property type="entry name" value="MFS general substrate transporter like domains"/>
    <property type="match status" value="2"/>
</dbReference>
<feature type="transmembrane region" description="Helical" evidence="8">
    <location>
        <begin position="311"/>
        <end position="334"/>
    </location>
</feature>
<dbReference type="InterPro" id="IPR011701">
    <property type="entry name" value="MFS"/>
</dbReference>
<protein>
    <submittedName>
        <fullName evidence="10">Putative MFS family arabinose efflux permease</fullName>
    </submittedName>
</protein>
<gene>
    <name evidence="10" type="ORF">FB558_0160</name>
</gene>
<feature type="transmembrane region" description="Helical" evidence="8">
    <location>
        <begin position="20"/>
        <end position="39"/>
    </location>
</feature>
<feature type="transmembrane region" description="Helical" evidence="8">
    <location>
        <begin position="194"/>
        <end position="213"/>
    </location>
</feature>
<keyword evidence="6 8" id="KW-0472">Membrane</keyword>
<dbReference type="AlphaFoldDB" id="A0A543DVR3"/>
<feature type="compositionally biased region" description="Low complexity" evidence="7">
    <location>
        <begin position="473"/>
        <end position="504"/>
    </location>
</feature>
<feature type="compositionally biased region" description="Basic residues" evidence="7">
    <location>
        <begin position="513"/>
        <end position="526"/>
    </location>
</feature>
<feature type="compositionally biased region" description="Low complexity" evidence="7">
    <location>
        <begin position="527"/>
        <end position="557"/>
    </location>
</feature>
<evidence type="ECO:0000256" key="2">
    <source>
        <dbReference type="ARBA" id="ARBA00022448"/>
    </source>
</evidence>
<evidence type="ECO:0000256" key="1">
    <source>
        <dbReference type="ARBA" id="ARBA00004651"/>
    </source>
</evidence>
<accession>A0A543DVR3</accession>
<dbReference type="PROSITE" id="PS50850">
    <property type="entry name" value="MFS"/>
    <property type="match status" value="1"/>
</dbReference>
<organism evidence="10 11">
    <name type="scientific">Pseudonocardia kunmingensis</name>
    <dbReference type="NCBI Taxonomy" id="630975"/>
    <lineage>
        <taxon>Bacteria</taxon>
        <taxon>Bacillati</taxon>
        <taxon>Actinomycetota</taxon>
        <taxon>Actinomycetes</taxon>
        <taxon>Pseudonocardiales</taxon>
        <taxon>Pseudonocardiaceae</taxon>
        <taxon>Pseudonocardia</taxon>
    </lineage>
</organism>
<evidence type="ECO:0000256" key="5">
    <source>
        <dbReference type="ARBA" id="ARBA00022989"/>
    </source>
</evidence>
<dbReference type="PROSITE" id="PS00217">
    <property type="entry name" value="SUGAR_TRANSPORT_2"/>
    <property type="match status" value="1"/>
</dbReference>
<evidence type="ECO:0000256" key="6">
    <source>
        <dbReference type="ARBA" id="ARBA00023136"/>
    </source>
</evidence>
<dbReference type="PANTHER" id="PTHR43045">
    <property type="entry name" value="SHIKIMATE TRANSPORTER"/>
    <property type="match status" value="1"/>
</dbReference>
<evidence type="ECO:0000256" key="3">
    <source>
        <dbReference type="ARBA" id="ARBA00022475"/>
    </source>
</evidence>
<feature type="transmembrane region" description="Helical" evidence="8">
    <location>
        <begin position="340"/>
        <end position="363"/>
    </location>
</feature>
<name>A0A543DVR3_9PSEU</name>
<evidence type="ECO:0000313" key="10">
    <source>
        <dbReference type="EMBL" id="TQM13420.1"/>
    </source>
</evidence>
<dbReference type="EMBL" id="VFPA01000001">
    <property type="protein sequence ID" value="TQM13420.1"/>
    <property type="molecule type" value="Genomic_DNA"/>
</dbReference>
<dbReference type="InterPro" id="IPR005829">
    <property type="entry name" value="Sugar_transporter_CS"/>
</dbReference>
<comment type="caution">
    <text evidence="10">The sequence shown here is derived from an EMBL/GenBank/DDBJ whole genome shotgun (WGS) entry which is preliminary data.</text>
</comment>
<dbReference type="PANTHER" id="PTHR43045:SF1">
    <property type="entry name" value="SHIKIMATE TRANSPORTER"/>
    <property type="match status" value="1"/>
</dbReference>
<keyword evidence="2" id="KW-0813">Transport</keyword>
<feature type="transmembrane region" description="Helical" evidence="8">
    <location>
        <begin position="113"/>
        <end position="137"/>
    </location>
</feature>
<evidence type="ECO:0000259" key="9">
    <source>
        <dbReference type="PROSITE" id="PS50850"/>
    </source>
</evidence>
<feature type="transmembrane region" description="Helical" evidence="8">
    <location>
        <begin position="244"/>
        <end position="261"/>
    </location>
</feature>
<keyword evidence="5 8" id="KW-1133">Transmembrane helix</keyword>
<evidence type="ECO:0000256" key="7">
    <source>
        <dbReference type="SAM" id="MobiDB-lite"/>
    </source>
</evidence>
<dbReference type="GO" id="GO:0005886">
    <property type="term" value="C:plasma membrane"/>
    <property type="evidence" value="ECO:0007669"/>
    <property type="project" value="UniProtKB-SubCell"/>
</dbReference>
<feature type="region of interest" description="Disordered" evidence="7">
    <location>
        <begin position="431"/>
        <end position="557"/>
    </location>
</feature>
<feature type="transmembrane region" description="Helical" evidence="8">
    <location>
        <begin position="158"/>
        <end position="182"/>
    </location>
</feature>
<evidence type="ECO:0000256" key="8">
    <source>
        <dbReference type="SAM" id="Phobius"/>
    </source>
</evidence>
<keyword evidence="4 8" id="KW-0812">Transmembrane</keyword>
<evidence type="ECO:0000313" key="11">
    <source>
        <dbReference type="Proteomes" id="UP000315677"/>
    </source>
</evidence>
<dbReference type="InterPro" id="IPR020846">
    <property type="entry name" value="MFS_dom"/>
</dbReference>